<gene>
    <name evidence="1" type="ORF">GWI33_007253</name>
</gene>
<accession>A0A834MGT4</accession>
<evidence type="ECO:0000313" key="1">
    <source>
        <dbReference type="EMBL" id="KAF7279435.1"/>
    </source>
</evidence>
<keyword evidence="2" id="KW-1185">Reference proteome</keyword>
<protein>
    <submittedName>
        <fullName evidence="1">Uncharacterized protein</fullName>
    </submittedName>
</protein>
<dbReference type="Proteomes" id="UP000625711">
    <property type="component" value="Unassembled WGS sequence"/>
</dbReference>
<name>A0A834MGT4_RHYFE</name>
<reference evidence="1" key="1">
    <citation type="submission" date="2020-08" db="EMBL/GenBank/DDBJ databases">
        <title>Genome sequencing and assembly of the red palm weevil Rhynchophorus ferrugineus.</title>
        <authorList>
            <person name="Dias G.B."/>
            <person name="Bergman C.M."/>
            <person name="Manee M."/>
        </authorList>
    </citation>
    <scope>NUCLEOTIDE SEQUENCE</scope>
    <source>
        <strain evidence="1">AA-2017</strain>
        <tissue evidence="1">Whole larva</tissue>
    </source>
</reference>
<proteinExistence type="predicted"/>
<organism evidence="1 2">
    <name type="scientific">Rhynchophorus ferrugineus</name>
    <name type="common">Red palm weevil</name>
    <name type="synonym">Curculio ferrugineus</name>
    <dbReference type="NCBI Taxonomy" id="354439"/>
    <lineage>
        <taxon>Eukaryota</taxon>
        <taxon>Metazoa</taxon>
        <taxon>Ecdysozoa</taxon>
        <taxon>Arthropoda</taxon>
        <taxon>Hexapoda</taxon>
        <taxon>Insecta</taxon>
        <taxon>Pterygota</taxon>
        <taxon>Neoptera</taxon>
        <taxon>Endopterygota</taxon>
        <taxon>Coleoptera</taxon>
        <taxon>Polyphaga</taxon>
        <taxon>Cucujiformia</taxon>
        <taxon>Curculionidae</taxon>
        <taxon>Dryophthorinae</taxon>
        <taxon>Rhynchophorus</taxon>
    </lineage>
</organism>
<sequence length="67" mass="8433">MYCSIYINRNNIFPAIWNWNNYSYCNTNNTFIFPRAERRRKCCLSRRNRIKIAHISRLDPWKRDYRK</sequence>
<dbReference type="EMBL" id="JAACXV010000362">
    <property type="protein sequence ID" value="KAF7279435.1"/>
    <property type="molecule type" value="Genomic_DNA"/>
</dbReference>
<comment type="caution">
    <text evidence="1">The sequence shown here is derived from an EMBL/GenBank/DDBJ whole genome shotgun (WGS) entry which is preliminary data.</text>
</comment>
<evidence type="ECO:0000313" key="2">
    <source>
        <dbReference type="Proteomes" id="UP000625711"/>
    </source>
</evidence>
<dbReference type="AlphaFoldDB" id="A0A834MGT4"/>